<gene>
    <name evidence="8" type="ORF">BWK62_07055</name>
</gene>
<dbReference type="Proteomes" id="UP000198034">
    <property type="component" value="Unassembled WGS sequence"/>
</dbReference>
<dbReference type="PANTHER" id="PTHR14202">
    <property type="entry name" value="60 KDA RIBONUCLEOPROTEIN SSA/RO"/>
    <property type="match status" value="1"/>
</dbReference>
<evidence type="ECO:0000259" key="7">
    <source>
        <dbReference type="PROSITE" id="PS50988"/>
    </source>
</evidence>
<dbReference type="PANTHER" id="PTHR14202:SF0">
    <property type="entry name" value="RNA-BINDING PROTEIN RO60"/>
    <property type="match status" value="1"/>
</dbReference>
<protein>
    <submittedName>
        <fullName evidence="8">Ribonucleoprotein</fullName>
    </submittedName>
</protein>
<evidence type="ECO:0000256" key="1">
    <source>
        <dbReference type="ARBA" id="ARBA00004496"/>
    </source>
</evidence>
<evidence type="ECO:0000313" key="9">
    <source>
        <dbReference type="Proteomes" id="UP000198034"/>
    </source>
</evidence>
<proteinExistence type="inferred from homology"/>
<evidence type="ECO:0000256" key="2">
    <source>
        <dbReference type="ARBA" id="ARBA00007814"/>
    </source>
</evidence>
<dbReference type="EMBL" id="MTCY01000015">
    <property type="protein sequence ID" value="OWP77701.1"/>
    <property type="molecule type" value="Genomic_DNA"/>
</dbReference>
<keyword evidence="4" id="KW-0479">Metal-binding</keyword>
<keyword evidence="6 8" id="KW-0687">Ribonucleoprotein</keyword>
<dbReference type="GO" id="GO:0003723">
    <property type="term" value="F:RNA binding"/>
    <property type="evidence" value="ECO:0007669"/>
    <property type="project" value="UniProtKB-KW"/>
</dbReference>
<comment type="subcellular location">
    <subcellularLocation>
        <location evidence="1">Cytoplasm</location>
    </subcellularLocation>
</comment>
<evidence type="ECO:0000256" key="5">
    <source>
        <dbReference type="ARBA" id="ARBA00022884"/>
    </source>
</evidence>
<keyword evidence="3" id="KW-0963">Cytoplasm</keyword>
<dbReference type="GO" id="GO:0005737">
    <property type="term" value="C:cytoplasm"/>
    <property type="evidence" value="ECO:0007669"/>
    <property type="project" value="UniProtKB-SubCell"/>
</dbReference>
<dbReference type="Pfam" id="PF05731">
    <property type="entry name" value="TROVE"/>
    <property type="match status" value="1"/>
</dbReference>
<sequence length="505" mass="57851">MKFNFLNKQTKVTSNYEGAKAYKMNPEMELYTAVVTTGLNDVTYEKSNDRLQRIQQLITKCNPEFTAKLAIYVRNQMYMRSIPMVLTVELAKQSQGTSIVKNTVQGVVKRADEITELLAYYQMANEREGTKKLNRLSKQIQKGLAESFNTFDEYQFAKYNRSGEVKLRDALFLVHPKAKDESQQAIFDKIASDTLETPYTWETELSELGKQKYESDQAKKEAVKQKWEELIDSNRLGYMATMRNLRNIVQAEVSFEYIDKACKYLSNEKAIANSKQLPFRFLAAYREIKELKSKFTAMILEALEDAVILSSKNIKGFDGTTSVVIACDVSGSMQQPVSPKSKVLLYDIGLMLGMLMQSRCKNVVSGMFGDKWKIINMSPRNVLANVQEFYRREGEVGYSTNGYLVIEDLIQRKEIVDKVMLFTDVQMWNSNQTQHTFENSWNRYKQIAPKAKLYLFDLAGYGQVPLDIKGNDVHLIAGWSDKIFDVLDAIENGESALTRIKEITL</sequence>
<dbReference type="InterPro" id="IPR036465">
    <property type="entry name" value="vWFA_dom_sf"/>
</dbReference>
<accession>A0A2D0AHW7</accession>
<dbReference type="SUPFAM" id="SSF53300">
    <property type="entry name" value="vWA-like"/>
    <property type="match status" value="1"/>
</dbReference>
<dbReference type="InterPro" id="IPR008858">
    <property type="entry name" value="TROVE_dom"/>
</dbReference>
<dbReference type="InterPro" id="IPR040322">
    <property type="entry name" value="TROVE2"/>
</dbReference>
<dbReference type="Gene3D" id="3.40.50.410">
    <property type="entry name" value="von Willebrand factor, type A domain"/>
    <property type="match status" value="1"/>
</dbReference>
<evidence type="ECO:0000256" key="3">
    <source>
        <dbReference type="ARBA" id="ARBA00022490"/>
    </source>
</evidence>
<evidence type="ECO:0000256" key="4">
    <source>
        <dbReference type="ARBA" id="ARBA00022723"/>
    </source>
</evidence>
<feature type="domain" description="TROVE" evidence="7">
    <location>
        <begin position="13"/>
        <end position="319"/>
    </location>
</feature>
<dbReference type="SUPFAM" id="SSF140864">
    <property type="entry name" value="TROVE domain-like"/>
    <property type="match status" value="1"/>
</dbReference>
<comment type="similarity">
    <text evidence="2">Belongs to the Ro 60 kDa family.</text>
</comment>
<dbReference type="PROSITE" id="PS50988">
    <property type="entry name" value="TROVE"/>
    <property type="match status" value="1"/>
</dbReference>
<organism evidence="8 9">
    <name type="scientific">Flavobacterium columnare</name>
    <dbReference type="NCBI Taxonomy" id="996"/>
    <lineage>
        <taxon>Bacteria</taxon>
        <taxon>Pseudomonadati</taxon>
        <taxon>Bacteroidota</taxon>
        <taxon>Flavobacteriia</taxon>
        <taxon>Flavobacteriales</taxon>
        <taxon>Flavobacteriaceae</taxon>
        <taxon>Flavobacterium</taxon>
    </lineage>
</organism>
<keyword evidence="5" id="KW-0694">RNA-binding</keyword>
<dbReference type="GO" id="GO:1990904">
    <property type="term" value="C:ribonucleoprotein complex"/>
    <property type="evidence" value="ECO:0007669"/>
    <property type="project" value="UniProtKB-KW"/>
</dbReference>
<dbReference type="GO" id="GO:0046872">
    <property type="term" value="F:metal ion binding"/>
    <property type="evidence" value="ECO:0007669"/>
    <property type="project" value="UniProtKB-KW"/>
</dbReference>
<dbReference type="AlphaFoldDB" id="A0A2D0AHW7"/>
<name>A0A2D0AHW7_9FLAO</name>
<reference evidence="8 9" key="1">
    <citation type="journal article" date="2017" name="Infect. Genet. Evol.">
        <title>Comparative genome analysis of fish pathogen Flavobacterium columnare reveals extensive sequence diversity within the species.</title>
        <authorList>
            <person name="Kayansamruaj P."/>
            <person name="Dong H.T."/>
            <person name="Hirono I."/>
            <person name="Kondo H."/>
            <person name="Senapin S."/>
            <person name="Rodkhum C."/>
        </authorList>
    </citation>
    <scope>NUCLEOTIDE SEQUENCE [LARGE SCALE GENOMIC DNA]</scope>
    <source>
        <strain evidence="8 9">1214</strain>
    </source>
</reference>
<comment type="caution">
    <text evidence="8">The sequence shown here is derived from an EMBL/GenBank/DDBJ whole genome shotgun (WGS) entry which is preliminary data.</text>
</comment>
<evidence type="ECO:0000313" key="8">
    <source>
        <dbReference type="EMBL" id="OWP77701.1"/>
    </source>
</evidence>
<dbReference type="InterPro" id="IPR037214">
    <property type="entry name" value="TROVE_dom_sf"/>
</dbReference>
<evidence type="ECO:0000256" key="6">
    <source>
        <dbReference type="ARBA" id="ARBA00023274"/>
    </source>
</evidence>